<evidence type="ECO:0000256" key="3">
    <source>
        <dbReference type="ARBA" id="ARBA00022771"/>
    </source>
</evidence>
<evidence type="ECO:0000256" key="6">
    <source>
        <dbReference type="RuleBase" id="RU365038"/>
    </source>
</evidence>
<feature type="non-terminal residue" evidence="9">
    <location>
        <position position="105"/>
    </location>
</feature>
<dbReference type="EMBL" id="CATNWA010004550">
    <property type="protein sequence ID" value="CAI9548075.1"/>
    <property type="molecule type" value="Genomic_DNA"/>
</dbReference>
<dbReference type="PANTHER" id="PTHR23163">
    <property type="entry name" value="RING FINGER PROTEIN-RELATED"/>
    <property type="match status" value="1"/>
</dbReference>
<dbReference type="Proteomes" id="UP001162483">
    <property type="component" value="Unassembled WGS sequence"/>
</dbReference>
<keyword evidence="2 6" id="KW-0479">Metal-binding</keyword>
<evidence type="ECO:0000313" key="10">
    <source>
        <dbReference type="Proteomes" id="UP001162483"/>
    </source>
</evidence>
<evidence type="ECO:0000256" key="1">
    <source>
        <dbReference type="ARBA" id="ARBA00004123"/>
    </source>
</evidence>
<gene>
    <name evidence="9" type="ORF">SPARVUS_LOCUS3096384</name>
</gene>
<feature type="coiled-coil region" evidence="7">
    <location>
        <begin position="9"/>
        <end position="46"/>
    </location>
</feature>
<dbReference type="EC" id="2.3.2.27" evidence="6"/>
<evidence type="ECO:0000256" key="2">
    <source>
        <dbReference type="ARBA" id="ARBA00022723"/>
    </source>
</evidence>
<dbReference type="Pfam" id="PF26052">
    <property type="entry name" value="BRE1B"/>
    <property type="match status" value="1"/>
</dbReference>
<name>A0ABN9BKA2_9NEOB</name>
<comment type="pathway">
    <text evidence="6">Protein modification; protein ubiquitination.</text>
</comment>
<evidence type="ECO:0000256" key="4">
    <source>
        <dbReference type="ARBA" id="ARBA00022833"/>
    </source>
</evidence>
<organism evidence="9 10">
    <name type="scientific">Staurois parvus</name>
    <dbReference type="NCBI Taxonomy" id="386267"/>
    <lineage>
        <taxon>Eukaryota</taxon>
        <taxon>Metazoa</taxon>
        <taxon>Chordata</taxon>
        <taxon>Craniata</taxon>
        <taxon>Vertebrata</taxon>
        <taxon>Euteleostomi</taxon>
        <taxon>Amphibia</taxon>
        <taxon>Batrachia</taxon>
        <taxon>Anura</taxon>
        <taxon>Neobatrachia</taxon>
        <taxon>Ranoidea</taxon>
        <taxon>Ranidae</taxon>
        <taxon>Staurois</taxon>
    </lineage>
</organism>
<dbReference type="PANTHER" id="PTHR23163:SF2">
    <property type="entry name" value="E3 UBIQUITIN-PROTEIN LIGASE BRE1A"/>
    <property type="match status" value="1"/>
</dbReference>
<accession>A0ABN9BKA2</accession>
<comment type="caution">
    <text evidence="9">The sequence shown here is derived from an EMBL/GenBank/DDBJ whole genome shotgun (WGS) entry which is preliminary data.</text>
</comment>
<evidence type="ECO:0000256" key="7">
    <source>
        <dbReference type="SAM" id="Coils"/>
    </source>
</evidence>
<keyword evidence="10" id="KW-1185">Reference proteome</keyword>
<evidence type="ECO:0000313" key="9">
    <source>
        <dbReference type="EMBL" id="CAI9548075.1"/>
    </source>
</evidence>
<comment type="subcellular location">
    <subcellularLocation>
        <location evidence="1 6">Nucleus</location>
    </subcellularLocation>
</comment>
<keyword evidence="6 7" id="KW-0175">Coiled coil</keyword>
<protein>
    <recommendedName>
        <fullName evidence="6">E3 ubiquitin protein ligase</fullName>
        <ecNumber evidence="6">2.3.2.27</ecNumber>
    </recommendedName>
</protein>
<proteinExistence type="inferred from homology"/>
<evidence type="ECO:0000259" key="8">
    <source>
        <dbReference type="Pfam" id="PF26052"/>
    </source>
</evidence>
<keyword evidence="6" id="KW-0808">Transferase</keyword>
<sequence length="105" mass="12368">MTTEVDMNKELAVNRLQELEKLKQDLHEVTSENKDLQEQLSRSVEENVRLCPEYRCMQSQFSVLYNESLQLKAQLDEARSLLHGTRGNHQRQLELIERDEVALQK</sequence>
<dbReference type="InterPro" id="IPR058642">
    <property type="entry name" value="BRE1A/B-like_dom"/>
</dbReference>
<keyword evidence="6" id="KW-0156">Chromatin regulator</keyword>
<comment type="similarity">
    <text evidence="6">Belongs to the BRE1 family.</text>
</comment>
<keyword evidence="4 6" id="KW-0862">Zinc</keyword>
<evidence type="ECO:0000256" key="5">
    <source>
        <dbReference type="ARBA" id="ARBA00023242"/>
    </source>
</evidence>
<dbReference type="InterPro" id="IPR013956">
    <property type="entry name" value="E3_ubiquit_lig_Bre1"/>
</dbReference>
<keyword evidence="5 6" id="KW-0539">Nucleus</keyword>
<keyword evidence="3 6" id="KW-0863">Zinc-finger</keyword>
<feature type="domain" description="BRE1A/B-like" evidence="8">
    <location>
        <begin position="46"/>
        <end position="105"/>
    </location>
</feature>
<reference evidence="9" key="1">
    <citation type="submission" date="2023-05" db="EMBL/GenBank/DDBJ databases">
        <authorList>
            <person name="Stuckert A."/>
        </authorList>
    </citation>
    <scope>NUCLEOTIDE SEQUENCE</scope>
</reference>
<keyword evidence="6" id="KW-0833">Ubl conjugation pathway</keyword>
<comment type="catalytic activity">
    <reaction evidence="6">
        <text>S-ubiquitinyl-[E2 ubiquitin-conjugating enzyme]-L-cysteine + [acceptor protein]-L-lysine = [E2 ubiquitin-conjugating enzyme]-L-cysteine + N(6)-ubiquitinyl-[acceptor protein]-L-lysine.</text>
        <dbReference type="EC" id="2.3.2.27"/>
    </reaction>
</comment>